<evidence type="ECO:0000313" key="3">
    <source>
        <dbReference type="Proteomes" id="UP000037460"/>
    </source>
</evidence>
<proteinExistence type="predicted"/>
<dbReference type="CDD" id="cd00590">
    <property type="entry name" value="RRM_SF"/>
    <property type="match status" value="1"/>
</dbReference>
<organism evidence="2 3">
    <name type="scientific">Chrysochromulina tobinii</name>
    <dbReference type="NCBI Taxonomy" id="1460289"/>
    <lineage>
        <taxon>Eukaryota</taxon>
        <taxon>Haptista</taxon>
        <taxon>Haptophyta</taxon>
        <taxon>Prymnesiophyceae</taxon>
        <taxon>Prymnesiales</taxon>
        <taxon>Chrysochromulinaceae</taxon>
        <taxon>Chrysochromulina</taxon>
    </lineage>
</organism>
<reference evidence="3" key="1">
    <citation type="journal article" date="2015" name="PLoS Genet.">
        <title>Genome Sequence and Transcriptome Analyses of Chrysochromulina tobin: Metabolic Tools for Enhanced Algal Fitness in the Prominent Order Prymnesiales (Haptophyceae).</title>
        <authorList>
            <person name="Hovde B.T."/>
            <person name="Deodato C.R."/>
            <person name="Hunsperger H.M."/>
            <person name="Ryken S.A."/>
            <person name="Yost W."/>
            <person name="Jha R.K."/>
            <person name="Patterson J."/>
            <person name="Monnat R.J. Jr."/>
            <person name="Barlow S.B."/>
            <person name="Starkenburg S.R."/>
            <person name="Cattolico R.A."/>
        </authorList>
    </citation>
    <scope>NUCLEOTIDE SEQUENCE</scope>
    <source>
        <strain evidence="3">CCMP291</strain>
    </source>
</reference>
<dbReference type="Proteomes" id="UP000037460">
    <property type="component" value="Unassembled WGS sequence"/>
</dbReference>
<dbReference type="GO" id="GO:0003676">
    <property type="term" value="F:nucleic acid binding"/>
    <property type="evidence" value="ECO:0007669"/>
    <property type="project" value="InterPro"/>
</dbReference>
<dbReference type="OrthoDB" id="1728874at2759"/>
<dbReference type="InterPro" id="IPR012677">
    <property type="entry name" value="Nucleotide-bd_a/b_plait_sf"/>
</dbReference>
<dbReference type="AlphaFoldDB" id="A0A0M0J9F3"/>
<gene>
    <name evidence="2" type="ORF">Ctob_002887</name>
</gene>
<dbReference type="SUPFAM" id="SSF54928">
    <property type="entry name" value="RNA-binding domain, RBD"/>
    <property type="match status" value="1"/>
</dbReference>
<comment type="caution">
    <text evidence="2">The sequence shown here is derived from an EMBL/GenBank/DDBJ whole genome shotgun (WGS) entry which is preliminary data.</text>
</comment>
<protein>
    <recommendedName>
        <fullName evidence="4">RRM domain-containing protein</fullName>
    </recommendedName>
</protein>
<evidence type="ECO:0000313" key="2">
    <source>
        <dbReference type="EMBL" id="KOO23201.1"/>
    </source>
</evidence>
<keyword evidence="3" id="KW-1185">Reference proteome</keyword>
<evidence type="ECO:0000256" key="1">
    <source>
        <dbReference type="SAM" id="MobiDB-lite"/>
    </source>
</evidence>
<evidence type="ECO:0008006" key="4">
    <source>
        <dbReference type="Google" id="ProtNLM"/>
    </source>
</evidence>
<dbReference type="Gene3D" id="3.30.70.330">
    <property type="match status" value="1"/>
</dbReference>
<feature type="region of interest" description="Disordered" evidence="1">
    <location>
        <begin position="74"/>
        <end position="99"/>
    </location>
</feature>
<sequence length="330" mass="35948">MCHRASTVWLGGVRPCDDAAAVTTMMAPFEVRNVTLRRKGWRNSQTRERIGFALVQLASEEAVEAALAHFNGSPIDVRPHRWQPPSSQQHTDDEDPLAPLLGEASSTAALGEAASTAADEPPGMPTLEQQLEPLTISQARVRLQRFGCGSNDLAAAEARAQQHVLTPLLTELRGTKWPLKKGRNVDAAHYLVLGVPAPNVAPRLLGRYARLWELATKALWSLAPAFEPTSIAVTHNFVGSPHVDVGDTCAQYCFSCGDFGRGGELCIEASPTSVVCVDTHDKLARIDGRFPHWVAAYEGERFSVVFYRLEGPVEPVERAVHDVPSAHSEH</sequence>
<dbReference type="EMBL" id="JWZX01003213">
    <property type="protein sequence ID" value="KOO23201.1"/>
    <property type="molecule type" value="Genomic_DNA"/>
</dbReference>
<accession>A0A0M0J9F3</accession>
<name>A0A0M0J9F3_9EUKA</name>
<dbReference type="InterPro" id="IPR035979">
    <property type="entry name" value="RBD_domain_sf"/>
</dbReference>